<organism evidence="4 5">
    <name type="scientific">Alcanivorax quisquiliarum</name>
    <dbReference type="NCBI Taxonomy" id="2933565"/>
    <lineage>
        <taxon>Bacteria</taxon>
        <taxon>Pseudomonadati</taxon>
        <taxon>Pseudomonadota</taxon>
        <taxon>Gammaproteobacteria</taxon>
        <taxon>Oceanospirillales</taxon>
        <taxon>Alcanivoracaceae</taxon>
        <taxon>Alcanivorax</taxon>
    </lineage>
</organism>
<gene>
    <name evidence="4" type="ORF">MU846_12745</name>
</gene>
<comment type="caution">
    <text evidence="4">The sequence shown here is derived from an EMBL/GenBank/DDBJ whole genome shotgun (WGS) entry which is preliminary data.</text>
</comment>
<protein>
    <submittedName>
        <fullName evidence="4">IS3 family transposase</fullName>
    </submittedName>
</protein>
<dbReference type="InterPro" id="IPR048020">
    <property type="entry name" value="Transpos_IS3"/>
</dbReference>
<sequence>MKKSRFSETQIVAILKEADAGLPVQEVCRKHGISSATYYNWKSKYGGLEASELKRIKELEIENARLKQMYADLSLENRAMKDLIDPKALRPSEKREAVRYLVGAHCLSVTRSCRCVGLARAAYYREPIAPAVRDAEIIGLLNELVEERPRRGFWKCCALIRRRGHQWNHKRVYRVYCSLKLNQKRRAKRRVPTRERQPLNVPAAPNLMWSADFVSDALYCGRRFRTFNIIDDFNREAVAIEIDTSITSRRLIRVFEQIQEQRGLPATLRVDNGPEFLGEAFIDWAKEQGMHVQHIQPGKPNQNAYIERFNRTYREELLDTYQFSTLDDVRELTYRWLTEYNEERPHDALDNRTPLECFIDHARGSSYELST</sequence>
<dbReference type="PANTHER" id="PTHR47515">
    <property type="entry name" value="LOW CALCIUM RESPONSE LOCUS PROTEIN T"/>
    <property type="match status" value="1"/>
</dbReference>
<comment type="similarity">
    <text evidence="1">Belongs to the transposase 8 family.</text>
</comment>
<keyword evidence="2" id="KW-0175">Coiled coil</keyword>
<accession>A0ABT0E9W9</accession>
<proteinExistence type="inferred from homology"/>
<feature type="coiled-coil region" evidence="2">
    <location>
        <begin position="49"/>
        <end position="76"/>
    </location>
</feature>
<keyword evidence="5" id="KW-1185">Reference proteome</keyword>
<dbReference type="Pfam" id="PF13683">
    <property type="entry name" value="rve_3"/>
    <property type="match status" value="1"/>
</dbReference>
<dbReference type="RefSeq" id="WP_246953341.1">
    <property type="nucleotide sequence ID" value="NZ_JALKII010000010.1"/>
</dbReference>
<name>A0ABT0E9W9_9GAMM</name>
<reference evidence="4" key="1">
    <citation type="submission" date="2022-04" db="EMBL/GenBank/DDBJ databases">
        <title>Alcanivorax sp. CY1518 draft genome sequence.</title>
        <authorList>
            <person name="Zhao G."/>
            <person name="An M."/>
        </authorList>
    </citation>
    <scope>NUCLEOTIDE SEQUENCE</scope>
    <source>
        <strain evidence="4">CY1518</strain>
    </source>
</reference>
<dbReference type="PROSITE" id="PS50994">
    <property type="entry name" value="INTEGRASE"/>
    <property type="match status" value="1"/>
</dbReference>
<evidence type="ECO:0000256" key="2">
    <source>
        <dbReference type="SAM" id="Coils"/>
    </source>
</evidence>
<dbReference type="SUPFAM" id="SSF53098">
    <property type="entry name" value="Ribonuclease H-like"/>
    <property type="match status" value="1"/>
</dbReference>
<dbReference type="NCBIfam" id="NF033516">
    <property type="entry name" value="transpos_IS3"/>
    <property type="match status" value="1"/>
</dbReference>
<evidence type="ECO:0000313" key="5">
    <source>
        <dbReference type="Proteomes" id="UP001165524"/>
    </source>
</evidence>
<evidence type="ECO:0000256" key="1">
    <source>
        <dbReference type="ARBA" id="ARBA00009964"/>
    </source>
</evidence>
<evidence type="ECO:0000313" key="4">
    <source>
        <dbReference type="EMBL" id="MCK0538575.1"/>
    </source>
</evidence>
<dbReference type="InterPro" id="IPR009057">
    <property type="entry name" value="Homeodomain-like_sf"/>
</dbReference>
<dbReference type="InterPro" id="IPR001584">
    <property type="entry name" value="Integrase_cat-core"/>
</dbReference>
<dbReference type="InterPro" id="IPR002514">
    <property type="entry name" value="Transposase_8"/>
</dbReference>
<dbReference type="Gene3D" id="3.30.420.10">
    <property type="entry name" value="Ribonuclease H-like superfamily/Ribonuclease H"/>
    <property type="match status" value="1"/>
</dbReference>
<dbReference type="PANTHER" id="PTHR47515:SF2">
    <property type="entry name" value="INTEGRASE CORE DOMAIN PROTEIN"/>
    <property type="match status" value="1"/>
</dbReference>
<dbReference type="Pfam" id="PF01527">
    <property type="entry name" value="HTH_Tnp_1"/>
    <property type="match status" value="1"/>
</dbReference>
<feature type="domain" description="Integrase catalytic" evidence="3">
    <location>
        <begin position="201"/>
        <end position="362"/>
    </location>
</feature>
<dbReference type="Proteomes" id="UP001165524">
    <property type="component" value="Unassembled WGS sequence"/>
</dbReference>
<dbReference type="InterPro" id="IPR012337">
    <property type="entry name" value="RNaseH-like_sf"/>
</dbReference>
<dbReference type="InterPro" id="IPR036397">
    <property type="entry name" value="RNaseH_sf"/>
</dbReference>
<dbReference type="EMBL" id="JALKII010000010">
    <property type="protein sequence ID" value="MCK0538575.1"/>
    <property type="molecule type" value="Genomic_DNA"/>
</dbReference>
<evidence type="ECO:0000259" key="3">
    <source>
        <dbReference type="PROSITE" id="PS50994"/>
    </source>
</evidence>
<dbReference type="SUPFAM" id="SSF46689">
    <property type="entry name" value="Homeodomain-like"/>
    <property type="match status" value="1"/>
</dbReference>